<dbReference type="GO" id="GO:0030258">
    <property type="term" value="P:lipid modification"/>
    <property type="evidence" value="ECO:0007669"/>
    <property type="project" value="TreeGrafter"/>
</dbReference>
<keyword evidence="3" id="KW-1133">Transmembrane helix</keyword>
<dbReference type="Proteomes" id="UP000281553">
    <property type="component" value="Unassembled WGS sequence"/>
</dbReference>
<dbReference type="PANTHER" id="PTHR13906">
    <property type="entry name" value="PORCUPINE"/>
    <property type="match status" value="1"/>
</dbReference>
<evidence type="ECO:0000313" key="5">
    <source>
        <dbReference type="Proteomes" id="UP000281553"/>
    </source>
</evidence>
<dbReference type="OrthoDB" id="7663182at2759"/>
<dbReference type="GO" id="GO:0071617">
    <property type="term" value="F:lysophospholipid acyltransferase activity"/>
    <property type="evidence" value="ECO:0007669"/>
    <property type="project" value="TreeGrafter"/>
</dbReference>
<sequence>MLTSAFWHGVHPGYYLAFLAIPFAMLAEEGIATTVVFFFGCSLPPGTVSFFRWLFKMRTFDYFAMAFLLLDVPSILTYWASLNFVMHFLIVGLAALQLLLHRFVSPLALKTVLYPAGPPKLRASYKIHKLVEEEEDEGASKASDWTANNSYGNSVGTKHHGDNLVDHNYL</sequence>
<reference evidence="4 5" key="1">
    <citation type="submission" date="2018-11" db="EMBL/GenBank/DDBJ databases">
        <authorList>
            <consortium name="Pathogen Informatics"/>
        </authorList>
    </citation>
    <scope>NUCLEOTIDE SEQUENCE [LARGE SCALE GENOMIC DNA]</scope>
</reference>
<keyword evidence="5" id="KW-1185">Reference proteome</keyword>
<name>A0A3P7LEW0_DIBLA</name>
<keyword evidence="3" id="KW-0812">Transmembrane</keyword>
<dbReference type="AlphaFoldDB" id="A0A3P7LEW0"/>
<dbReference type="GO" id="GO:0044233">
    <property type="term" value="C:mitochondria-associated endoplasmic reticulum membrane contact site"/>
    <property type="evidence" value="ECO:0007669"/>
    <property type="project" value="TreeGrafter"/>
</dbReference>
<gene>
    <name evidence="4" type="ORF">DILT_LOCUS6228</name>
</gene>
<dbReference type="GO" id="GO:0006661">
    <property type="term" value="P:phosphatidylinositol biosynthetic process"/>
    <property type="evidence" value="ECO:0007669"/>
    <property type="project" value="TreeGrafter"/>
</dbReference>
<feature type="transmembrane region" description="Helical" evidence="3">
    <location>
        <begin position="85"/>
        <end position="104"/>
    </location>
</feature>
<organism evidence="4 5">
    <name type="scientific">Dibothriocephalus latus</name>
    <name type="common">Fish tapeworm</name>
    <name type="synonym">Diphyllobothrium latum</name>
    <dbReference type="NCBI Taxonomy" id="60516"/>
    <lineage>
        <taxon>Eukaryota</taxon>
        <taxon>Metazoa</taxon>
        <taxon>Spiralia</taxon>
        <taxon>Lophotrochozoa</taxon>
        <taxon>Platyhelminthes</taxon>
        <taxon>Cestoda</taxon>
        <taxon>Eucestoda</taxon>
        <taxon>Diphyllobothriidea</taxon>
        <taxon>Diphyllobothriidae</taxon>
        <taxon>Dibothriocephalus</taxon>
    </lineage>
</organism>
<dbReference type="EMBL" id="UYRU01049066">
    <property type="protein sequence ID" value="VDN10397.1"/>
    <property type="molecule type" value="Genomic_DNA"/>
</dbReference>
<dbReference type="GO" id="GO:0016020">
    <property type="term" value="C:membrane"/>
    <property type="evidence" value="ECO:0007669"/>
    <property type="project" value="TreeGrafter"/>
</dbReference>
<evidence type="ECO:0000256" key="3">
    <source>
        <dbReference type="SAM" id="Phobius"/>
    </source>
</evidence>
<keyword evidence="3" id="KW-0472">Membrane</keyword>
<protein>
    <submittedName>
        <fullName evidence="4">Uncharacterized protein</fullName>
    </submittedName>
</protein>
<dbReference type="PANTHER" id="PTHR13906:SF16">
    <property type="entry name" value="LYSOPHOSPHOLIPID ACYLTRANSFERASE 7"/>
    <property type="match status" value="1"/>
</dbReference>
<accession>A0A3P7LEW0</accession>
<comment type="similarity">
    <text evidence="2">Belongs to the membrane-bound acyltransferase family.</text>
</comment>
<dbReference type="InterPro" id="IPR049941">
    <property type="entry name" value="LPLAT_7/PORCN-like"/>
</dbReference>
<evidence type="ECO:0000256" key="2">
    <source>
        <dbReference type="ARBA" id="ARBA00010323"/>
    </source>
</evidence>
<comment type="pathway">
    <text evidence="1">Lipid metabolism.</text>
</comment>
<evidence type="ECO:0000256" key="1">
    <source>
        <dbReference type="ARBA" id="ARBA00005189"/>
    </source>
</evidence>
<feature type="transmembrane region" description="Helical" evidence="3">
    <location>
        <begin position="14"/>
        <end position="39"/>
    </location>
</feature>
<proteinExistence type="inferred from homology"/>
<evidence type="ECO:0000313" key="4">
    <source>
        <dbReference type="EMBL" id="VDN10397.1"/>
    </source>
</evidence>